<accession>B5HUV3</accession>
<dbReference type="HOGENOM" id="CLU_2453458_0_0_11"/>
<name>B5HUV3_STRX2</name>
<organism evidence="2 3">
    <name type="scientific">Streptomyces sviceus (strain ATCC 29083 / DSM 924 / JCM 4929 / NBRC 13980 / NCIMB 11184 / NRRL 5439 / UC 5370)</name>
    <dbReference type="NCBI Taxonomy" id="463191"/>
    <lineage>
        <taxon>Bacteria</taxon>
        <taxon>Bacillati</taxon>
        <taxon>Actinomycetota</taxon>
        <taxon>Actinomycetes</taxon>
        <taxon>Kitasatosporales</taxon>
        <taxon>Streptomycetaceae</taxon>
        <taxon>Streptomyces</taxon>
    </lineage>
</organism>
<feature type="transmembrane region" description="Helical" evidence="1">
    <location>
        <begin position="21"/>
        <end position="42"/>
    </location>
</feature>
<proteinExistence type="predicted"/>
<keyword evidence="1" id="KW-0472">Membrane</keyword>
<keyword evidence="3" id="KW-1185">Reference proteome</keyword>
<reference evidence="2" key="1">
    <citation type="submission" date="2009-10" db="EMBL/GenBank/DDBJ databases">
        <title>The genome sequence of Streptomyces sviceus strain ATCC 29083.</title>
        <authorList>
            <consortium name="The Broad Institute Genome Sequencing Platform"/>
            <consortium name="Broad Institute Microbial Sequencing Center"/>
            <person name="Fischbach M."/>
            <person name="Godfrey P."/>
            <person name="Ward D."/>
            <person name="Young S."/>
            <person name="Zeng Q."/>
            <person name="Koehrsen M."/>
            <person name="Alvarado L."/>
            <person name="Berlin A.M."/>
            <person name="Bochicchio J."/>
            <person name="Borenstein D."/>
            <person name="Chapman S.B."/>
            <person name="Chen Z."/>
            <person name="Engels R."/>
            <person name="Freedman E."/>
            <person name="Gellesch M."/>
            <person name="Goldberg J."/>
            <person name="Griggs A."/>
            <person name="Gujja S."/>
            <person name="Heilman E.R."/>
            <person name="Heiman D.I."/>
            <person name="Hepburn T.A."/>
            <person name="Howarth C."/>
            <person name="Jen D."/>
            <person name="Larson L."/>
            <person name="Lewis B."/>
            <person name="Mehta T."/>
            <person name="Park D."/>
            <person name="Pearson M."/>
            <person name="Richards J."/>
            <person name="Roberts A."/>
            <person name="Saif S."/>
            <person name="Shea T.D."/>
            <person name="Shenoy N."/>
            <person name="Sisk P."/>
            <person name="Stolte C."/>
            <person name="Sykes S.N."/>
            <person name="Thomson T."/>
            <person name="Walk T."/>
            <person name="White J."/>
            <person name="Yandava C."/>
            <person name="Straight P."/>
            <person name="Clardy J."/>
            <person name="Hung D."/>
            <person name="Kolter R."/>
            <person name="Mekalanos J."/>
            <person name="Walker S."/>
            <person name="Walsh C.T."/>
            <person name="Wieland-Brown L.C."/>
            <person name="Haas B."/>
            <person name="Nusbaum C."/>
            <person name="Birren B."/>
        </authorList>
    </citation>
    <scope>NUCLEOTIDE SEQUENCE [LARGE SCALE GENOMIC DNA]</scope>
    <source>
        <strain evidence="2">ATCC 29083</strain>
    </source>
</reference>
<dbReference type="EMBL" id="CM000951">
    <property type="protein sequence ID" value="EDY56608.1"/>
    <property type="molecule type" value="Genomic_DNA"/>
</dbReference>
<evidence type="ECO:0000313" key="3">
    <source>
        <dbReference type="Proteomes" id="UP000002785"/>
    </source>
</evidence>
<gene>
    <name evidence="2" type="ORF">SSEG_03188</name>
</gene>
<protein>
    <submittedName>
        <fullName evidence="2">Uncharacterized protein</fullName>
    </submittedName>
</protein>
<dbReference type="AlphaFoldDB" id="B5HUV3"/>
<keyword evidence="1" id="KW-1133">Transmembrane helix</keyword>
<sequence length="89" mass="10048">MGMLSPREARRYHHRMPSPIARRYWLTTLLVAALAAFGYYALQPVREACAFTSGPYGSTFSPSRAQTSGADRCGQEHTRFMTWFGEGTR</sequence>
<evidence type="ECO:0000256" key="1">
    <source>
        <dbReference type="SAM" id="Phobius"/>
    </source>
</evidence>
<dbReference type="Proteomes" id="UP000002785">
    <property type="component" value="Chromosome"/>
</dbReference>
<keyword evidence="1" id="KW-0812">Transmembrane</keyword>
<evidence type="ECO:0000313" key="2">
    <source>
        <dbReference type="EMBL" id="EDY56608.1"/>
    </source>
</evidence>